<sequence length="187" mass="21268">MANVTFETFAPPAWMAELESVISELSRSTPEERLPWGICYATLSAHRSTLSSPRSIRTSLYPLRFLACRASLSEEVRGAIRRVLDQLKLLHDSRPHFARLVQIAHNRVRLDDIIVPGACSNMFRILRVVMCEFGYKGDEDRPLLAYDPLFAFTRFESTALGSRSLLGHEREFPEFNVNGSSFLTTYP</sequence>
<accession>A0AAD7IX17</accession>
<dbReference type="EMBL" id="JARKIB010000060">
    <property type="protein sequence ID" value="KAJ7752166.1"/>
    <property type="molecule type" value="Genomic_DNA"/>
</dbReference>
<name>A0AAD7IX17_9AGAR</name>
<comment type="caution">
    <text evidence="1">The sequence shown here is derived from an EMBL/GenBank/DDBJ whole genome shotgun (WGS) entry which is preliminary data.</text>
</comment>
<organism evidence="1 2">
    <name type="scientific">Mycena metata</name>
    <dbReference type="NCBI Taxonomy" id="1033252"/>
    <lineage>
        <taxon>Eukaryota</taxon>
        <taxon>Fungi</taxon>
        <taxon>Dikarya</taxon>
        <taxon>Basidiomycota</taxon>
        <taxon>Agaricomycotina</taxon>
        <taxon>Agaricomycetes</taxon>
        <taxon>Agaricomycetidae</taxon>
        <taxon>Agaricales</taxon>
        <taxon>Marasmiineae</taxon>
        <taxon>Mycenaceae</taxon>
        <taxon>Mycena</taxon>
    </lineage>
</organism>
<evidence type="ECO:0000313" key="1">
    <source>
        <dbReference type="EMBL" id="KAJ7752166.1"/>
    </source>
</evidence>
<gene>
    <name evidence="1" type="ORF">B0H16DRAFT_1723934</name>
</gene>
<protein>
    <submittedName>
        <fullName evidence="1">Uncharacterized protein</fullName>
    </submittedName>
</protein>
<dbReference type="Proteomes" id="UP001215598">
    <property type="component" value="Unassembled WGS sequence"/>
</dbReference>
<dbReference type="AlphaFoldDB" id="A0AAD7IX17"/>
<proteinExistence type="predicted"/>
<keyword evidence="2" id="KW-1185">Reference proteome</keyword>
<evidence type="ECO:0000313" key="2">
    <source>
        <dbReference type="Proteomes" id="UP001215598"/>
    </source>
</evidence>
<reference evidence="1" key="1">
    <citation type="submission" date="2023-03" db="EMBL/GenBank/DDBJ databases">
        <title>Massive genome expansion in bonnet fungi (Mycena s.s.) driven by repeated elements and novel gene families across ecological guilds.</title>
        <authorList>
            <consortium name="Lawrence Berkeley National Laboratory"/>
            <person name="Harder C.B."/>
            <person name="Miyauchi S."/>
            <person name="Viragh M."/>
            <person name="Kuo A."/>
            <person name="Thoen E."/>
            <person name="Andreopoulos B."/>
            <person name="Lu D."/>
            <person name="Skrede I."/>
            <person name="Drula E."/>
            <person name="Henrissat B."/>
            <person name="Morin E."/>
            <person name="Kohler A."/>
            <person name="Barry K."/>
            <person name="LaButti K."/>
            <person name="Morin E."/>
            <person name="Salamov A."/>
            <person name="Lipzen A."/>
            <person name="Mereny Z."/>
            <person name="Hegedus B."/>
            <person name="Baldrian P."/>
            <person name="Stursova M."/>
            <person name="Weitz H."/>
            <person name="Taylor A."/>
            <person name="Grigoriev I.V."/>
            <person name="Nagy L.G."/>
            <person name="Martin F."/>
            <person name="Kauserud H."/>
        </authorList>
    </citation>
    <scope>NUCLEOTIDE SEQUENCE</scope>
    <source>
        <strain evidence="1">CBHHK182m</strain>
    </source>
</reference>